<dbReference type="GeneID" id="112686281"/>
<evidence type="ECO:0000313" key="3">
    <source>
        <dbReference type="RefSeq" id="XP_025414280.1"/>
    </source>
</evidence>
<reference evidence="3" key="1">
    <citation type="submission" date="2025-08" db="UniProtKB">
        <authorList>
            <consortium name="RefSeq"/>
        </authorList>
    </citation>
    <scope>IDENTIFICATION</scope>
    <source>
        <tissue evidence="3">Whole body</tissue>
    </source>
</reference>
<sequence length="338" mass="38117">MSRAKHIAATLACALAATSWRCCDGAALTATPGDDTDRVDPAAKYDANLEFLKNVARHDALWAPVLREKVKVTGTLTEHVNRYTTTEKLNPVVEAVDPFLELVKVMKSNALVGTKVLFTVVAIRNALACTVLKHLSIQALALHRLILANHHVVAVPHVTRWLEHMVRLVLNKLAALGYRLPIVAQAHHHITMLLLPNADPKNNDLYKMATDMYAEIENRCAAPTEGHYWTVVQELKHERTVDELYYLQAQLKDKNIAGLEDLDRIDQIVKYNGELELKDEDIRKDWLEKMGPTDLRKLATINRIQMNYLILNLPINALVETQWSNLFKLKALHAEVAT</sequence>
<accession>A0A8B8FVA7</accession>
<gene>
    <name evidence="3" type="primary">LOC112686281</name>
</gene>
<feature type="chain" id="PRO_5034858803" evidence="1">
    <location>
        <begin position="26"/>
        <end position="338"/>
    </location>
</feature>
<dbReference type="AlphaFoldDB" id="A0A8B8FVA7"/>
<dbReference type="RefSeq" id="XP_025414280.1">
    <property type="nucleotide sequence ID" value="XM_025558495.1"/>
</dbReference>
<keyword evidence="1" id="KW-0732">Signal</keyword>
<proteinExistence type="predicted"/>
<name>A0A8B8FVA7_9HEMI</name>
<evidence type="ECO:0000313" key="2">
    <source>
        <dbReference type="Proteomes" id="UP000694846"/>
    </source>
</evidence>
<organism evidence="2 3">
    <name type="scientific">Sipha flava</name>
    <name type="common">yellow sugarcane aphid</name>
    <dbReference type="NCBI Taxonomy" id="143950"/>
    <lineage>
        <taxon>Eukaryota</taxon>
        <taxon>Metazoa</taxon>
        <taxon>Ecdysozoa</taxon>
        <taxon>Arthropoda</taxon>
        <taxon>Hexapoda</taxon>
        <taxon>Insecta</taxon>
        <taxon>Pterygota</taxon>
        <taxon>Neoptera</taxon>
        <taxon>Paraneoptera</taxon>
        <taxon>Hemiptera</taxon>
        <taxon>Sternorrhyncha</taxon>
        <taxon>Aphidomorpha</taxon>
        <taxon>Aphidoidea</taxon>
        <taxon>Aphididae</taxon>
        <taxon>Sipha</taxon>
    </lineage>
</organism>
<feature type="signal peptide" evidence="1">
    <location>
        <begin position="1"/>
        <end position="25"/>
    </location>
</feature>
<keyword evidence="2" id="KW-1185">Reference proteome</keyword>
<dbReference type="OrthoDB" id="6627420at2759"/>
<protein>
    <submittedName>
        <fullName evidence="3">Uncharacterized protein LOC112686281</fullName>
    </submittedName>
</protein>
<evidence type="ECO:0000256" key="1">
    <source>
        <dbReference type="SAM" id="SignalP"/>
    </source>
</evidence>
<dbReference type="Proteomes" id="UP000694846">
    <property type="component" value="Unplaced"/>
</dbReference>